<evidence type="ECO:0000313" key="3">
    <source>
        <dbReference type="EMBL" id="KXZ54510.1"/>
    </source>
</evidence>
<feature type="compositionally biased region" description="Basic and acidic residues" evidence="2">
    <location>
        <begin position="508"/>
        <end position="517"/>
    </location>
</feature>
<comment type="caution">
    <text evidence="3">The sequence shown here is derived from an EMBL/GenBank/DDBJ whole genome shotgun (WGS) entry which is preliminary data.</text>
</comment>
<organism evidence="3 4">
    <name type="scientific">Gonium pectorale</name>
    <name type="common">Green alga</name>
    <dbReference type="NCBI Taxonomy" id="33097"/>
    <lineage>
        <taxon>Eukaryota</taxon>
        <taxon>Viridiplantae</taxon>
        <taxon>Chlorophyta</taxon>
        <taxon>core chlorophytes</taxon>
        <taxon>Chlorophyceae</taxon>
        <taxon>CS clade</taxon>
        <taxon>Chlamydomonadales</taxon>
        <taxon>Volvocaceae</taxon>
        <taxon>Gonium</taxon>
    </lineage>
</organism>
<accession>A0A150GYU9</accession>
<dbReference type="PANTHER" id="PTHR11567">
    <property type="entry name" value="ACID PHOSPHATASE-RELATED"/>
    <property type="match status" value="1"/>
</dbReference>
<evidence type="ECO:0000313" key="4">
    <source>
        <dbReference type="Proteomes" id="UP000075714"/>
    </source>
</evidence>
<keyword evidence="4" id="KW-1185">Reference proteome</keyword>
<dbReference type="PANTHER" id="PTHR11567:SF207">
    <property type="entry name" value="LYSOPHOSPHATIDIC ACID PHOSPHATASE TYPE 6"/>
    <property type="match status" value="1"/>
</dbReference>
<feature type="compositionally biased region" description="Basic residues" evidence="2">
    <location>
        <begin position="493"/>
        <end position="507"/>
    </location>
</feature>
<dbReference type="GO" id="GO:0016791">
    <property type="term" value="F:phosphatase activity"/>
    <property type="evidence" value="ECO:0007669"/>
    <property type="project" value="TreeGrafter"/>
</dbReference>
<sequence length="553" mass="58368">MLVEGPTPPPDAMGAGEGSGQWSNATTAQPTCARGQLTRVGYQQAVALGRWLRERYGGEAEAGQGAAEERRGGARQRLSSPLAQAVAAHSTHVPRALLSLQGVLEGLLSAQLGADRASERRRLTVPVEVAPQTQPLLFANTEEGCPRLGRLARLMDRAVHARSRGPSAADEARVLKALSMPQPSPHSLPLSWKRLLDAAMCEEAAMANIGTPAAVASGAPTTARSAAATRRPLLGGLDSELYEMVDKQLFSGHDTSIFPLMAALGHPLERWPPFASNLVFELHRLPAGTRVPPQEGAGLAPATATATAPAVDAATQAATVLAGSWQAGKGRDDVKLAATAGNAATAAAVRDSVKRGSRSRALAASGARRLTAATAKSTGGDGDGLPYNFRVRVLYNGTPLRLRTNTEGTTALPLLESLERLLSNYTITWADYNTTCRRSGEEDDMWDGTRELAAAVAAAGAAGLHGHFFDTEQAASMAERARLQKQLRLQIQKQHHHHPKAAHKPHKGKDGSGRQSEEVAAAATAQQGEGLAEMHTHKRRIRLSGAIRGVARS</sequence>
<comment type="similarity">
    <text evidence="1">Belongs to the histidine acid phosphatase family.</text>
</comment>
<gene>
    <name evidence="3" type="ORF">GPECTOR_4g575</name>
</gene>
<dbReference type="Proteomes" id="UP000075714">
    <property type="component" value="Unassembled WGS sequence"/>
</dbReference>
<evidence type="ECO:0000256" key="2">
    <source>
        <dbReference type="SAM" id="MobiDB-lite"/>
    </source>
</evidence>
<feature type="compositionally biased region" description="Pro residues" evidence="2">
    <location>
        <begin position="1"/>
        <end position="11"/>
    </location>
</feature>
<proteinExistence type="inferred from homology"/>
<dbReference type="OrthoDB" id="10257284at2759"/>
<reference evidence="4" key="1">
    <citation type="journal article" date="2016" name="Nat. Commun.">
        <title>The Gonium pectorale genome demonstrates co-option of cell cycle regulation during the evolution of multicellularity.</title>
        <authorList>
            <person name="Hanschen E.R."/>
            <person name="Marriage T.N."/>
            <person name="Ferris P.J."/>
            <person name="Hamaji T."/>
            <person name="Toyoda A."/>
            <person name="Fujiyama A."/>
            <person name="Neme R."/>
            <person name="Noguchi H."/>
            <person name="Minakuchi Y."/>
            <person name="Suzuki M."/>
            <person name="Kawai-Toyooka H."/>
            <person name="Smith D.R."/>
            <person name="Sparks H."/>
            <person name="Anderson J."/>
            <person name="Bakaric R."/>
            <person name="Luria V."/>
            <person name="Karger A."/>
            <person name="Kirschner M.W."/>
            <person name="Durand P.M."/>
            <person name="Michod R.E."/>
            <person name="Nozaki H."/>
            <person name="Olson B.J."/>
        </authorList>
    </citation>
    <scope>NUCLEOTIDE SEQUENCE [LARGE SCALE GENOMIC DNA]</scope>
    <source>
        <strain evidence="4">NIES-2863</strain>
    </source>
</reference>
<dbReference type="SUPFAM" id="SSF53254">
    <property type="entry name" value="Phosphoglycerate mutase-like"/>
    <property type="match status" value="1"/>
</dbReference>
<feature type="region of interest" description="Disordered" evidence="2">
    <location>
        <begin position="1"/>
        <end position="26"/>
    </location>
</feature>
<name>A0A150GYU9_GONPE</name>
<dbReference type="Pfam" id="PF00328">
    <property type="entry name" value="His_Phos_2"/>
    <property type="match status" value="1"/>
</dbReference>
<protein>
    <submittedName>
        <fullName evidence="3">Uncharacterized protein</fullName>
    </submittedName>
</protein>
<dbReference type="InterPro" id="IPR000560">
    <property type="entry name" value="His_Pase_clade-2"/>
</dbReference>
<evidence type="ECO:0000256" key="1">
    <source>
        <dbReference type="ARBA" id="ARBA00005375"/>
    </source>
</evidence>
<dbReference type="STRING" id="33097.A0A150GYU9"/>
<feature type="region of interest" description="Disordered" evidence="2">
    <location>
        <begin position="490"/>
        <end position="553"/>
    </location>
</feature>
<dbReference type="AlphaFoldDB" id="A0A150GYU9"/>
<dbReference type="EMBL" id="LSYV01000005">
    <property type="protein sequence ID" value="KXZ54510.1"/>
    <property type="molecule type" value="Genomic_DNA"/>
</dbReference>
<dbReference type="CDD" id="cd07061">
    <property type="entry name" value="HP_HAP_like"/>
    <property type="match status" value="1"/>
</dbReference>
<dbReference type="InterPro" id="IPR029033">
    <property type="entry name" value="His_PPase_superfam"/>
</dbReference>
<dbReference type="Gene3D" id="3.40.50.1240">
    <property type="entry name" value="Phosphoglycerate mutase-like"/>
    <property type="match status" value="1"/>
</dbReference>
<dbReference type="InterPro" id="IPR050645">
    <property type="entry name" value="Histidine_acid_phosphatase"/>
</dbReference>